<keyword evidence="4" id="KW-0472">Membrane</keyword>
<dbReference type="GeneID" id="122132778"/>
<dbReference type="Pfam" id="PF00435">
    <property type="entry name" value="Spectrin"/>
    <property type="match status" value="1"/>
</dbReference>
<organism evidence="6 7">
    <name type="scientific">Clupea harengus</name>
    <name type="common">Atlantic herring</name>
    <dbReference type="NCBI Taxonomy" id="7950"/>
    <lineage>
        <taxon>Eukaryota</taxon>
        <taxon>Metazoa</taxon>
        <taxon>Chordata</taxon>
        <taxon>Craniata</taxon>
        <taxon>Vertebrata</taxon>
        <taxon>Euteleostomi</taxon>
        <taxon>Actinopterygii</taxon>
        <taxon>Neopterygii</taxon>
        <taxon>Teleostei</taxon>
        <taxon>Clupei</taxon>
        <taxon>Clupeiformes</taxon>
        <taxon>Clupeoidei</taxon>
        <taxon>Clupeidae</taxon>
        <taxon>Clupea</taxon>
    </lineage>
</organism>
<dbReference type="AlphaFoldDB" id="A0A8M1KGT3"/>
<gene>
    <name evidence="7" type="primary">LOC122132778</name>
</gene>
<reference evidence="7" key="1">
    <citation type="submission" date="2025-08" db="UniProtKB">
        <authorList>
            <consortium name="RefSeq"/>
        </authorList>
    </citation>
    <scope>IDENTIFICATION</scope>
</reference>
<sequence length="78" mass="9053">MESKVSQNADISIQDMIQKLRKDYQEEISVAEENRQQLQQMGERLARASHEGKAADIAYKLTKVNERWQHLLDLIGAR</sequence>
<proteinExistence type="predicted"/>
<keyword evidence="5" id="KW-0175">Coiled coil</keyword>
<evidence type="ECO:0000313" key="6">
    <source>
        <dbReference type="Proteomes" id="UP000515152"/>
    </source>
</evidence>
<keyword evidence="2" id="KW-0597">Phosphoprotein</keyword>
<evidence type="ECO:0000256" key="2">
    <source>
        <dbReference type="ARBA" id="ARBA00022553"/>
    </source>
</evidence>
<dbReference type="GO" id="GO:0012505">
    <property type="term" value="C:endomembrane system"/>
    <property type="evidence" value="ECO:0007669"/>
    <property type="project" value="UniProtKB-SubCell"/>
</dbReference>
<dbReference type="RefSeq" id="XP_042563286.1">
    <property type="nucleotide sequence ID" value="XM_042707352.1"/>
</dbReference>
<feature type="coiled-coil region" evidence="5">
    <location>
        <begin position="14"/>
        <end position="51"/>
    </location>
</feature>
<dbReference type="PANTHER" id="PTHR14514:SF3">
    <property type="entry name" value="NESPRIN-1"/>
    <property type="match status" value="1"/>
</dbReference>
<keyword evidence="6" id="KW-1185">Reference proteome</keyword>
<dbReference type="Proteomes" id="UP000515152">
    <property type="component" value="Unplaced"/>
</dbReference>
<keyword evidence="3" id="KW-0677">Repeat</keyword>
<evidence type="ECO:0000256" key="4">
    <source>
        <dbReference type="ARBA" id="ARBA00023136"/>
    </source>
</evidence>
<dbReference type="OrthoDB" id="18853at2759"/>
<evidence type="ECO:0000256" key="3">
    <source>
        <dbReference type="ARBA" id="ARBA00022737"/>
    </source>
</evidence>
<dbReference type="KEGG" id="char:122132778"/>
<comment type="subcellular location">
    <subcellularLocation>
        <location evidence="1">Endomembrane system</location>
    </subcellularLocation>
</comment>
<evidence type="ECO:0000256" key="5">
    <source>
        <dbReference type="SAM" id="Coils"/>
    </source>
</evidence>
<evidence type="ECO:0000313" key="7">
    <source>
        <dbReference type="RefSeq" id="XP_042563286.1"/>
    </source>
</evidence>
<name>A0A8M1KGT3_CLUHA</name>
<evidence type="ECO:0000256" key="1">
    <source>
        <dbReference type="ARBA" id="ARBA00004308"/>
    </source>
</evidence>
<accession>A0A8M1KGT3</accession>
<dbReference type="InterPro" id="IPR002017">
    <property type="entry name" value="Spectrin_repeat"/>
</dbReference>
<protein>
    <submittedName>
        <fullName evidence="7">Nesprin-1-like</fullName>
    </submittedName>
</protein>
<dbReference type="PANTHER" id="PTHR14514">
    <property type="entry name" value="PKA ANCHORING PROTEIN"/>
    <property type="match status" value="1"/>
</dbReference>